<organism evidence="1 2">
    <name type="scientific">Herbihabitans rhizosphaerae</name>
    <dbReference type="NCBI Taxonomy" id="1872711"/>
    <lineage>
        <taxon>Bacteria</taxon>
        <taxon>Bacillati</taxon>
        <taxon>Actinomycetota</taxon>
        <taxon>Actinomycetes</taxon>
        <taxon>Pseudonocardiales</taxon>
        <taxon>Pseudonocardiaceae</taxon>
        <taxon>Herbihabitans</taxon>
    </lineage>
</organism>
<sequence>MTVMMSGVEDAESVEPEASLAGLDEQLVEQLMDRAKAGELKLTGEGGAAA</sequence>
<dbReference type="AlphaFoldDB" id="A0A4Q7L5J5"/>
<accession>A0A4Q7L5J5</accession>
<name>A0A4Q7L5J5_9PSEU</name>
<reference evidence="1 2" key="1">
    <citation type="submission" date="2019-02" db="EMBL/GenBank/DDBJ databases">
        <title>Genomic Encyclopedia of Type Strains, Phase IV (KMG-IV): sequencing the most valuable type-strain genomes for metagenomic binning, comparative biology and taxonomic classification.</title>
        <authorList>
            <person name="Goeker M."/>
        </authorList>
    </citation>
    <scope>NUCLEOTIDE SEQUENCE [LARGE SCALE GENOMIC DNA]</scope>
    <source>
        <strain evidence="1 2">DSM 101727</strain>
    </source>
</reference>
<keyword evidence="2" id="KW-1185">Reference proteome</keyword>
<dbReference type="Proteomes" id="UP000294257">
    <property type="component" value="Unassembled WGS sequence"/>
</dbReference>
<evidence type="ECO:0000313" key="1">
    <source>
        <dbReference type="EMBL" id="RZS44898.1"/>
    </source>
</evidence>
<protein>
    <submittedName>
        <fullName evidence="1">Uncharacterized protein</fullName>
    </submittedName>
</protein>
<comment type="caution">
    <text evidence="1">The sequence shown here is derived from an EMBL/GenBank/DDBJ whole genome shotgun (WGS) entry which is preliminary data.</text>
</comment>
<proteinExistence type="predicted"/>
<evidence type="ECO:0000313" key="2">
    <source>
        <dbReference type="Proteomes" id="UP000294257"/>
    </source>
</evidence>
<dbReference type="EMBL" id="SGWQ01000001">
    <property type="protein sequence ID" value="RZS44898.1"/>
    <property type="molecule type" value="Genomic_DNA"/>
</dbReference>
<gene>
    <name evidence="1" type="ORF">EV193_101778</name>
</gene>